<dbReference type="InterPro" id="IPR051477">
    <property type="entry name" value="Expansin_CellWall"/>
</dbReference>
<dbReference type="EMBL" id="PJQD01000025">
    <property type="protein sequence ID" value="POY74324.1"/>
    <property type="molecule type" value="Genomic_DNA"/>
</dbReference>
<evidence type="ECO:0000313" key="5">
    <source>
        <dbReference type="EMBL" id="POY74324.1"/>
    </source>
</evidence>
<proteinExistence type="predicted"/>
<evidence type="ECO:0000259" key="4">
    <source>
        <dbReference type="Pfam" id="PF03330"/>
    </source>
</evidence>
<dbReference type="PANTHER" id="PTHR31836">
    <property type="match status" value="1"/>
</dbReference>
<gene>
    <name evidence="5" type="ORF">BMF94_2518</name>
</gene>
<dbReference type="SUPFAM" id="SSF50685">
    <property type="entry name" value="Barwin-like endoglucanases"/>
    <property type="match status" value="2"/>
</dbReference>
<dbReference type="AlphaFoldDB" id="A0A2S5BC26"/>
<evidence type="ECO:0000256" key="2">
    <source>
        <dbReference type="SAM" id="MobiDB-lite"/>
    </source>
</evidence>
<feature type="signal peptide" evidence="3">
    <location>
        <begin position="1"/>
        <end position="17"/>
    </location>
</feature>
<protein>
    <recommendedName>
        <fullName evidence="4">RlpA-like protein double-psi beta-barrel domain-containing protein</fullName>
    </recommendedName>
</protein>
<accession>A0A2S5BC26</accession>
<dbReference type="STRING" id="741276.A0A2S5BC26"/>
<evidence type="ECO:0000256" key="3">
    <source>
        <dbReference type="SAM" id="SignalP"/>
    </source>
</evidence>
<dbReference type="InterPro" id="IPR036908">
    <property type="entry name" value="RlpA-like_sf"/>
</dbReference>
<name>A0A2S5BC26_9BASI</name>
<dbReference type="Proteomes" id="UP000237144">
    <property type="component" value="Unassembled WGS sequence"/>
</dbReference>
<feature type="region of interest" description="Disordered" evidence="2">
    <location>
        <begin position="193"/>
        <end position="278"/>
    </location>
</feature>
<dbReference type="Gene3D" id="2.40.40.10">
    <property type="entry name" value="RlpA-like domain"/>
    <property type="match status" value="2"/>
</dbReference>
<dbReference type="CDD" id="cd22191">
    <property type="entry name" value="DPBB_RlpA_EXP_N-like"/>
    <property type="match status" value="2"/>
</dbReference>
<dbReference type="InterPro" id="IPR009009">
    <property type="entry name" value="RlpA-like_DPBB"/>
</dbReference>
<organism evidence="5 6">
    <name type="scientific">Rhodotorula taiwanensis</name>
    <dbReference type="NCBI Taxonomy" id="741276"/>
    <lineage>
        <taxon>Eukaryota</taxon>
        <taxon>Fungi</taxon>
        <taxon>Dikarya</taxon>
        <taxon>Basidiomycota</taxon>
        <taxon>Pucciniomycotina</taxon>
        <taxon>Microbotryomycetes</taxon>
        <taxon>Sporidiobolales</taxon>
        <taxon>Sporidiobolaceae</taxon>
        <taxon>Rhodotorula</taxon>
    </lineage>
</organism>
<evidence type="ECO:0000256" key="1">
    <source>
        <dbReference type="ARBA" id="ARBA00022729"/>
    </source>
</evidence>
<sequence>MLSAALFASFAATAVLAAPVPAPVAVNATHNATAYYYYQNGRAGACGTQVADSAIVVGLPLEFYSNYNAPSPFCGDYVVVQGKNKNITARVNDASTLNSTMTFSIGAWDALNATATDLTTVQWRFANATEAAAAAAGVAQAPSSSVAVPSSTRSVEAQAPASSSTSSWTAPSSSAKAVQSSSSWVQSSSSSEWVAPSSSAKPSSIWTPSSSSTTSQWVAPSSSSTSQWVAPSSSSTSQWVAPSSSSTSQWVAPSSSSTSQWVAPSSSSTSQWVAPTTTTSQWVAPTTTTTAKAWTPTTTQAHAAQTQAASNANSGGYSGQATFYTQGGVAGSCGTVNSDSAYICAMNQAQMNSGWCGKQLQVTNTQTGKSITVTVADTCPGCSYGSLDLSTGAFGALGSYDQGVLPISWSVVGN</sequence>
<keyword evidence="6" id="KW-1185">Reference proteome</keyword>
<feature type="chain" id="PRO_5015697345" description="RlpA-like protein double-psi beta-barrel domain-containing protein" evidence="3">
    <location>
        <begin position="18"/>
        <end position="414"/>
    </location>
</feature>
<keyword evidence="1 3" id="KW-0732">Signal</keyword>
<comment type="caution">
    <text evidence="5">The sequence shown here is derived from an EMBL/GenBank/DDBJ whole genome shotgun (WGS) entry which is preliminary data.</text>
</comment>
<dbReference type="PANTHER" id="PTHR31836:SF28">
    <property type="entry name" value="SRCR DOMAIN-CONTAINING PROTEIN-RELATED"/>
    <property type="match status" value="1"/>
</dbReference>
<reference evidence="5 6" key="1">
    <citation type="journal article" date="2018" name="Front. Microbiol.">
        <title>Prospects for Fungal Bioremediation of Acidic Radioactive Waste Sites: Characterization and Genome Sequence of Rhodotorula taiwanensis MD1149.</title>
        <authorList>
            <person name="Tkavc R."/>
            <person name="Matrosova V.Y."/>
            <person name="Grichenko O.E."/>
            <person name="Gostincar C."/>
            <person name="Volpe R.P."/>
            <person name="Klimenkova P."/>
            <person name="Gaidamakova E.K."/>
            <person name="Zhou C.E."/>
            <person name="Stewart B.J."/>
            <person name="Lyman M.G."/>
            <person name="Malfatti S.A."/>
            <person name="Rubinfeld B."/>
            <person name="Courtot M."/>
            <person name="Singh J."/>
            <person name="Dalgard C.L."/>
            <person name="Hamilton T."/>
            <person name="Frey K.G."/>
            <person name="Gunde-Cimerman N."/>
            <person name="Dugan L."/>
            <person name="Daly M.J."/>
        </authorList>
    </citation>
    <scope>NUCLEOTIDE SEQUENCE [LARGE SCALE GENOMIC DNA]</scope>
    <source>
        <strain evidence="5 6">MD1149</strain>
    </source>
</reference>
<dbReference type="Pfam" id="PF03330">
    <property type="entry name" value="DPBB_1"/>
    <property type="match status" value="1"/>
</dbReference>
<evidence type="ECO:0000313" key="6">
    <source>
        <dbReference type="Proteomes" id="UP000237144"/>
    </source>
</evidence>
<dbReference type="OrthoDB" id="623670at2759"/>
<feature type="domain" description="RlpA-like protein double-psi beta-barrel" evidence="4">
    <location>
        <begin position="319"/>
        <end position="408"/>
    </location>
</feature>